<dbReference type="Proteomes" id="UP001479436">
    <property type="component" value="Unassembled WGS sequence"/>
</dbReference>
<protein>
    <submittedName>
        <fullName evidence="5">WD40 repeat-like protein</fullName>
    </submittedName>
</protein>
<gene>
    <name evidence="5" type="primary">AIP1_3</name>
    <name evidence="5" type="ORF">K7432_016692</name>
</gene>
<dbReference type="SUPFAM" id="SSF50978">
    <property type="entry name" value="WD40 repeat-like"/>
    <property type="match status" value="1"/>
</dbReference>
<dbReference type="Pfam" id="PF12894">
    <property type="entry name" value="ANAPC4_WD40"/>
    <property type="match status" value="1"/>
</dbReference>
<feature type="repeat" description="WD" evidence="3">
    <location>
        <begin position="206"/>
        <end position="241"/>
    </location>
</feature>
<dbReference type="Gene3D" id="2.130.10.10">
    <property type="entry name" value="YVTN repeat-like/Quinoprotein amine dehydrogenase"/>
    <property type="match status" value="1"/>
</dbReference>
<accession>A0ABR2VLB8</accession>
<dbReference type="InterPro" id="IPR015943">
    <property type="entry name" value="WD40/YVTN_repeat-like_dom_sf"/>
</dbReference>
<dbReference type="PROSITE" id="PS50082">
    <property type="entry name" value="WD_REPEATS_2"/>
    <property type="match status" value="3"/>
</dbReference>
<dbReference type="SMART" id="SM00320">
    <property type="entry name" value="WD40"/>
    <property type="match status" value="4"/>
</dbReference>
<dbReference type="InterPro" id="IPR024977">
    <property type="entry name" value="Apc4-like_WD40_dom"/>
</dbReference>
<sequence length="241" mass="25599">MDTNQITGITTVGDKMISVGMDDHLRVATITDGKFSSVSVATGVLPKGVSVTTDETSVVVSTEGIALIRDGKSVSQLSIDYLPNSIAINPDNDMVAVGDDTEKVYLYKLTGEELVEDGVLSNNRGAVYSLAFSPDGSLLAAGDSRGKIMVYDVATKQGKISRWVVHTARGNSVALSPDGLHLVSGSLDTNVYVWSVESPMKKITIYGAHQVAVTGVVFVDEETIATVGQDAALKMWSLQYH</sequence>
<name>A0ABR2VLB8_9FUNG</name>
<proteinExistence type="predicted"/>
<dbReference type="PROSITE" id="PS50294">
    <property type="entry name" value="WD_REPEATS_REGION"/>
    <property type="match status" value="3"/>
</dbReference>
<evidence type="ECO:0000313" key="5">
    <source>
        <dbReference type="EMBL" id="KAK9675053.1"/>
    </source>
</evidence>
<feature type="domain" description="Anaphase-promoting complex subunit 4-like WD40" evidence="4">
    <location>
        <begin position="89"/>
        <end position="157"/>
    </location>
</feature>
<feature type="repeat" description="WD" evidence="3">
    <location>
        <begin position="120"/>
        <end position="161"/>
    </location>
</feature>
<evidence type="ECO:0000256" key="1">
    <source>
        <dbReference type="ARBA" id="ARBA00022574"/>
    </source>
</evidence>
<organism evidence="5 6">
    <name type="scientific">Basidiobolus ranarum</name>
    <dbReference type="NCBI Taxonomy" id="34480"/>
    <lineage>
        <taxon>Eukaryota</taxon>
        <taxon>Fungi</taxon>
        <taxon>Fungi incertae sedis</taxon>
        <taxon>Zoopagomycota</taxon>
        <taxon>Entomophthoromycotina</taxon>
        <taxon>Basidiobolomycetes</taxon>
        <taxon>Basidiobolales</taxon>
        <taxon>Basidiobolaceae</taxon>
        <taxon>Basidiobolus</taxon>
    </lineage>
</organism>
<feature type="repeat" description="WD" evidence="3">
    <location>
        <begin position="163"/>
        <end position="204"/>
    </location>
</feature>
<evidence type="ECO:0000256" key="2">
    <source>
        <dbReference type="ARBA" id="ARBA00022737"/>
    </source>
</evidence>
<evidence type="ECO:0000259" key="4">
    <source>
        <dbReference type="Pfam" id="PF12894"/>
    </source>
</evidence>
<reference evidence="5 6" key="1">
    <citation type="submission" date="2023-04" db="EMBL/GenBank/DDBJ databases">
        <title>Genome of Basidiobolus ranarum AG-B5.</title>
        <authorList>
            <person name="Stajich J.E."/>
            <person name="Carter-House D."/>
            <person name="Gryganskyi A."/>
        </authorList>
    </citation>
    <scope>NUCLEOTIDE SEQUENCE [LARGE SCALE GENOMIC DNA]</scope>
    <source>
        <strain evidence="5 6">AG-B5</strain>
    </source>
</reference>
<evidence type="ECO:0000313" key="6">
    <source>
        <dbReference type="Proteomes" id="UP001479436"/>
    </source>
</evidence>
<dbReference type="InterPro" id="IPR036322">
    <property type="entry name" value="WD40_repeat_dom_sf"/>
</dbReference>
<keyword evidence="1 3" id="KW-0853">WD repeat</keyword>
<comment type="caution">
    <text evidence="5">The sequence shown here is derived from an EMBL/GenBank/DDBJ whole genome shotgun (WGS) entry which is preliminary data.</text>
</comment>
<keyword evidence="2" id="KW-0677">Repeat</keyword>
<dbReference type="InterPro" id="IPR001680">
    <property type="entry name" value="WD40_rpt"/>
</dbReference>
<dbReference type="EMBL" id="JASJQH010009798">
    <property type="protein sequence ID" value="KAK9675053.1"/>
    <property type="molecule type" value="Genomic_DNA"/>
</dbReference>
<dbReference type="PANTHER" id="PTHR19856">
    <property type="entry name" value="WD-REPEATCONTAINING PROTEIN WDR1"/>
    <property type="match status" value="1"/>
</dbReference>
<keyword evidence="6" id="KW-1185">Reference proteome</keyword>
<dbReference type="Pfam" id="PF00400">
    <property type="entry name" value="WD40"/>
    <property type="match status" value="1"/>
</dbReference>
<dbReference type="PANTHER" id="PTHR19856:SF0">
    <property type="entry name" value="WD REPEAT-CONTAINING PROTEIN 1"/>
    <property type="match status" value="1"/>
</dbReference>
<evidence type="ECO:0000256" key="3">
    <source>
        <dbReference type="PROSITE-ProRule" id="PRU00221"/>
    </source>
</evidence>